<dbReference type="EMBL" id="MU276010">
    <property type="protein sequence ID" value="KAI0043646.1"/>
    <property type="molecule type" value="Genomic_DNA"/>
</dbReference>
<proteinExistence type="predicted"/>
<keyword evidence="2" id="KW-1185">Reference proteome</keyword>
<accession>A0ACB8RHI7</accession>
<protein>
    <submittedName>
        <fullName evidence="1">Uncharacterized protein</fullName>
    </submittedName>
</protein>
<sequence length="124" mass="14524">MMSDTLSTNHDQWIEVYNNAQQLVRILEEASQFAEDHVWIVPPDLQHILNLWLQELKSIESVLNQYQHQMTSVWRRLSRILTHKQLTLKIKYCNATLHMLSQNYQFSLASTIQATKEVCLLAAS</sequence>
<evidence type="ECO:0000313" key="1">
    <source>
        <dbReference type="EMBL" id="KAI0043646.1"/>
    </source>
</evidence>
<comment type="caution">
    <text evidence="1">The sequence shown here is derived from an EMBL/GenBank/DDBJ whole genome shotgun (WGS) entry which is preliminary data.</text>
</comment>
<dbReference type="Proteomes" id="UP000814033">
    <property type="component" value="Unassembled WGS sequence"/>
</dbReference>
<gene>
    <name evidence="1" type="ORF">FA95DRAFT_369100</name>
</gene>
<organism evidence="1 2">
    <name type="scientific">Auriscalpium vulgare</name>
    <dbReference type="NCBI Taxonomy" id="40419"/>
    <lineage>
        <taxon>Eukaryota</taxon>
        <taxon>Fungi</taxon>
        <taxon>Dikarya</taxon>
        <taxon>Basidiomycota</taxon>
        <taxon>Agaricomycotina</taxon>
        <taxon>Agaricomycetes</taxon>
        <taxon>Russulales</taxon>
        <taxon>Auriscalpiaceae</taxon>
        <taxon>Auriscalpium</taxon>
    </lineage>
</organism>
<reference evidence="1" key="2">
    <citation type="journal article" date="2022" name="New Phytol.">
        <title>Evolutionary transition to the ectomycorrhizal habit in the genomes of a hyperdiverse lineage of mushroom-forming fungi.</title>
        <authorList>
            <person name="Looney B."/>
            <person name="Miyauchi S."/>
            <person name="Morin E."/>
            <person name="Drula E."/>
            <person name="Courty P.E."/>
            <person name="Kohler A."/>
            <person name="Kuo A."/>
            <person name="LaButti K."/>
            <person name="Pangilinan J."/>
            <person name="Lipzen A."/>
            <person name="Riley R."/>
            <person name="Andreopoulos W."/>
            <person name="He G."/>
            <person name="Johnson J."/>
            <person name="Nolan M."/>
            <person name="Tritt A."/>
            <person name="Barry K.W."/>
            <person name="Grigoriev I.V."/>
            <person name="Nagy L.G."/>
            <person name="Hibbett D."/>
            <person name="Henrissat B."/>
            <person name="Matheny P.B."/>
            <person name="Labbe J."/>
            <person name="Martin F.M."/>
        </authorList>
    </citation>
    <scope>NUCLEOTIDE SEQUENCE</scope>
    <source>
        <strain evidence="1">FP105234-sp</strain>
    </source>
</reference>
<evidence type="ECO:0000313" key="2">
    <source>
        <dbReference type="Proteomes" id="UP000814033"/>
    </source>
</evidence>
<reference evidence="1" key="1">
    <citation type="submission" date="2021-02" db="EMBL/GenBank/DDBJ databases">
        <authorList>
            <consortium name="DOE Joint Genome Institute"/>
            <person name="Ahrendt S."/>
            <person name="Looney B.P."/>
            <person name="Miyauchi S."/>
            <person name="Morin E."/>
            <person name="Drula E."/>
            <person name="Courty P.E."/>
            <person name="Chicoki N."/>
            <person name="Fauchery L."/>
            <person name="Kohler A."/>
            <person name="Kuo A."/>
            <person name="Labutti K."/>
            <person name="Pangilinan J."/>
            <person name="Lipzen A."/>
            <person name="Riley R."/>
            <person name="Andreopoulos W."/>
            <person name="He G."/>
            <person name="Johnson J."/>
            <person name="Barry K.W."/>
            <person name="Grigoriev I.V."/>
            <person name="Nagy L."/>
            <person name="Hibbett D."/>
            <person name="Henrissat B."/>
            <person name="Matheny P.B."/>
            <person name="Labbe J."/>
            <person name="Martin F."/>
        </authorList>
    </citation>
    <scope>NUCLEOTIDE SEQUENCE</scope>
    <source>
        <strain evidence="1">FP105234-sp</strain>
    </source>
</reference>
<name>A0ACB8RHI7_9AGAM</name>